<sequence>MSHKDAFKQAGLNWRTSPQNPKNQKPGSKDASFKNPEAVVPPETAVSSETNASRPAGTLGDANGLEPAATHGPAPALALAHESASVPVPALTGAAAPPPVPAPAPVPATTAHVLISTSSGTNTASHPTVSDSTTSGAADRSLPRPSTESTADNTHKQVKNSASSSGVSAIPSMAAHAVSGATLTVAK</sequence>
<proteinExistence type="predicted"/>
<feature type="compositionally biased region" description="Low complexity" evidence="1">
    <location>
        <begin position="86"/>
        <end position="95"/>
    </location>
</feature>
<name>A0A9W8LQZ4_9FUNG</name>
<dbReference type="AlphaFoldDB" id="A0A9W8LQZ4"/>
<accession>A0A9W8LQZ4</accession>
<evidence type="ECO:0000313" key="2">
    <source>
        <dbReference type="EMBL" id="KAJ2794172.1"/>
    </source>
</evidence>
<reference evidence="2" key="1">
    <citation type="submission" date="2022-07" db="EMBL/GenBank/DDBJ databases">
        <title>Phylogenomic reconstructions and comparative analyses of Kickxellomycotina fungi.</title>
        <authorList>
            <person name="Reynolds N.K."/>
            <person name="Stajich J.E."/>
            <person name="Barry K."/>
            <person name="Grigoriev I.V."/>
            <person name="Crous P."/>
            <person name="Smith M.E."/>
        </authorList>
    </citation>
    <scope>NUCLEOTIDE SEQUENCE</scope>
    <source>
        <strain evidence="2">NRRL 1565</strain>
    </source>
</reference>
<evidence type="ECO:0000256" key="1">
    <source>
        <dbReference type="SAM" id="MobiDB-lite"/>
    </source>
</evidence>
<protein>
    <submittedName>
        <fullName evidence="2">Uncharacterized protein</fullName>
    </submittedName>
</protein>
<dbReference type="Proteomes" id="UP001140094">
    <property type="component" value="Unassembled WGS sequence"/>
</dbReference>
<feature type="compositionally biased region" description="Polar residues" evidence="1">
    <location>
        <begin position="115"/>
        <end position="136"/>
    </location>
</feature>
<dbReference type="OrthoDB" id="667577at2759"/>
<feature type="compositionally biased region" description="Low complexity" evidence="1">
    <location>
        <begin position="161"/>
        <end position="174"/>
    </location>
</feature>
<dbReference type="EMBL" id="JANBUO010002627">
    <property type="protein sequence ID" value="KAJ2794172.1"/>
    <property type="molecule type" value="Genomic_DNA"/>
</dbReference>
<feature type="compositionally biased region" description="Polar residues" evidence="1">
    <location>
        <begin position="14"/>
        <end position="26"/>
    </location>
</feature>
<evidence type="ECO:0000313" key="3">
    <source>
        <dbReference type="Proteomes" id="UP001140094"/>
    </source>
</evidence>
<organism evidence="2 3">
    <name type="scientific">Coemansia guatemalensis</name>
    <dbReference type="NCBI Taxonomy" id="2761395"/>
    <lineage>
        <taxon>Eukaryota</taxon>
        <taxon>Fungi</taxon>
        <taxon>Fungi incertae sedis</taxon>
        <taxon>Zoopagomycota</taxon>
        <taxon>Kickxellomycotina</taxon>
        <taxon>Kickxellomycetes</taxon>
        <taxon>Kickxellales</taxon>
        <taxon>Kickxellaceae</taxon>
        <taxon>Coemansia</taxon>
    </lineage>
</organism>
<comment type="caution">
    <text evidence="2">The sequence shown here is derived from an EMBL/GenBank/DDBJ whole genome shotgun (WGS) entry which is preliminary data.</text>
</comment>
<feature type="region of interest" description="Disordered" evidence="1">
    <location>
        <begin position="1"/>
        <end position="187"/>
    </location>
</feature>
<keyword evidence="3" id="KW-1185">Reference proteome</keyword>
<gene>
    <name evidence="2" type="ORF">H4R20_006312</name>
</gene>
<feature type="compositionally biased region" description="Pro residues" evidence="1">
    <location>
        <begin position="96"/>
        <end position="106"/>
    </location>
</feature>